<name>A0A075AV52_ROZAC</name>
<gene>
    <name evidence="2" type="ORF">O9G_003188</name>
    <name evidence="3" type="ORF">ROZALSC1DRAFT_30426</name>
</gene>
<dbReference type="Proteomes" id="UP000030755">
    <property type="component" value="Unassembled WGS sequence"/>
</dbReference>
<evidence type="ECO:0000256" key="1">
    <source>
        <dbReference type="SAM" id="MobiDB-lite"/>
    </source>
</evidence>
<keyword evidence="4" id="KW-1185">Reference proteome</keyword>
<reference evidence="5" key="2">
    <citation type="journal article" date="2018" name="Nat. Microbiol.">
        <title>Leveraging single-cell genomics to expand the fungal tree of life.</title>
        <authorList>
            <person name="Ahrendt S.R."/>
            <person name="Quandt C.A."/>
            <person name="Ciobanu D."/>
            <person name="Clum A."/>
            <person name="Salamov A."/>
            <person name="Andreopoulos B."/>
            <person name="Cheng J.F."/>
            <person name="Woyke T."/>
            <person name="Pelin A."/>
            <person name="Henrissat B."/>
            <person name="Reynolds N.K."/>
            <person name="Benny G.L."/>
            <person name="Smith M.E."/>
            <person name="James T.Y."/>
            <person name="Grigoriev I.V."/>
        </authorList>
    </citation>
    <scope>NUCLEOTIDE SEQUENCE [LARGE SCALE GENOMIC DNA]</scope>
    <source>
        <strain evidence="5">CSF55</strain>
    </source>
</reference>
<feature type="region of interest" description="Disordered" evidence="1">
    <location>
        <begin position="205"/>
        <end position="233"/>
    </location>
</feature>
<dbReference type="EMBL" id="ML005669">
    <property type="protein sequence ID" value="RKP17810.1"/>
    <property type="molecule type" value="Genomic_DNA"/>
</dbReference>
<evidence type="ECO:0000313" key="3">
    <source>
        <dbReference type="EMBL" id="RKP17810.1"/>
    </source>
</evidence>
<dbReference type="Proteomes" id="UP000281549">
    <property type="component" value="Unassembled WGS sequence"/>
</dbReference>
<dbReference type="EMBL" id="KE560993">
    <property type="protein sequence ID" value="EPZ34108.1"/>
    <property type="molecule type" value="Genomic_DNA"/>
</dbReference>
<evidence type="ECO:0000313" key="2">
    <source>
        <dbReference type="EMBL" id="EPZ34108.1"/>
    </source>
</evidence>
<organism evidence="2 4">
    <name type="scientific">Rozella allomycis (strain CSF55)</name>
    <dbReference type="NCBI Taxonomy" id="988480"/>
    <lineage>
        <taxon>Eukaryota</taxon>
        <taxon>Fungi</taxon>
        <taxon>Fungi incertae sedis</taxon>
        <taxon>Cryptomycota</taxon>
        <taxon>Cryptomycota incertae sedis</taxon>
        <taxon>Rozella</taxon>
    </lineage>
</organism>
<sequence length="233" mass="26843">MLEFSFPFKATVVYDQKNCAGRVLSAIQIPTSKNSYSLVNMCNSITETAKSYRNTTGNILELVDLNVPYFCETNKWYACSRLNECLTIKYESEFINRRIIYDVFSKKYVEQLYDPDDFECLHPLSRKILDETSESAIYVRQTPQDRAITRARALREINERIAAEGLNVERGVLGADGLYAFRGVPLYETNVEIKEEKEEIKEIKEISISNRQESEESDTSTDQVTGGHTFYME</sequence>
<reference evidence="3" key="3">
    <citation type="submission" date="2018-08" db="EMBL/GenBank/DDBJ databases">
        <title>Leveraging single-cell genomics to expand the Fungal Tree of Life.</title>
        <authorList>
            <consortium name="DOE Joint Genome Institute"/>
            <person name="Ahrendt S.R."/>
            <person name="Quandt C.A."/>
            <person name="Ciobanu D."/>
            <person name="Clum A."/>
            <person name="Salamov A."/>
            <person name="Andreopoulos B."/>
            <person name="Cheng J.-F."/>
            <person name="Woyke T."/>
            <person name="Pelin A."/>
            <person name="Henrissat B."/>
            <person name="Reynolds N."/>
            <person name="Benny G.L."/>
            <person name="Smith M.E."/>
            <person name="James T.Y."/>
            <person name="Grigoriev I.V."/>
        </authorList>
    </citation>
    <scope>NUCLEOTIDE SEQUENCE</scope>
    <source>
        <strain evidence="3">CSF55</strain>
    </source>
</reference>
<evidence type="ECO:0000313" key="5">
    <source>
        <dbReference type="Proteomes" id="UP000281549"/>
    </source>
</evidence>
<proteinExistence type="predicted"/>
<dbReference type="HOGENOM" id="CLU_1190468_0_0_1"/>
<evidence type="ECO:0000313" key="4">
    <source>
        <dbReference type="Proteomes" id="UP000030755"/>
    </source>
</evidence>
<accession>A0A075AV52</accession>
<reference evidence="2 4" key="1">
    <citation type="journal article" date="2013" name="Curr. Biol.">
        <title>Shared signatures of parasitism and phylogenomics unite Cryptomycota and microsporidia.</title>
        <authorList>
            <person name="James T.Y."/>
            <person name="Pelin A."/>
            <person name="Bonen L."/>
            <person name="Ahrendt S."/>
            <person name="Sain D."/>
            <person name="Corradi N."/>
            <person name="Stajich J.E."/>
        </authorList>
    </citation>
    <scope>NUCLEOTIDE SEQUENCE [LARGE SCALE GENOMIC DNA]</scope>
    <source>
        <strain evidence="2">CSF55</strain>
        <strain evidence="2">CSF55</strain>
    </source>
</reference>
<dbReference type="AlphaFoldDB" id="A0A075AV52"/>
<protein>
    <submittedName>
        <fullName evidence="2">Uncharacterized protein</fullName>
    </submittedName>
</protein>